<name>A0A4Y7PWT5_9AGAM</name>
<sequence length="421" mass="46988">MPSRSSLDNPHPFGEPAWTTSLLSPFYRDSHHRLRLHLREYLETKLFPHAFEWEQRGLRRLLIPGLPPKYRCGKSLPGDIPDEEWDLFHSMIVSDEFHRCPHMGVMWGLTSGNTIGCPPIINFGNEEQKSKYLPQVCNGELRFCLAITEPEAGSDVAGIRTTATLDSSGQFYVVSGQKKWITNGLWADYATTAVRTGGSGASGISVLIIPLKDTPGVSVRRMMNSGLHASGSTFIVFSDVRVPRANLIGRENGGFKIIMANFNPERLSLATGALRLARTCYSEAYAHALRRKTFGKPLMENQIIRAKFASMARHIETCYSWIEQLIFHMQNTPRAEEDPQLGARLALAKVQAGKTLELCCREAQQIFGGLGVNKEGLGAVVEQISRDMRVWVVGGGSEEIMDEQGMRLVMEKTLRTQNPRL</sequence>
<dbReference type="GO" id="GO:0033539">
    <property type="term" value="P:fatty acid beta-oxidation using acyl-CoA dehydrogenase"/>
    <property type="evidence" value="ECO:0007669"/>
    <property type="project" value="TreeGrafter"/>
</dbReference>
<evidence type="ECO:0000256" key="1">
    <source>
        <dbReference type="ARBA" id="ARBA00001974"/>
    </source>
</evidence>
<dbReference type="SUPFAM" id="SSF56645">
    <property type="entry name" value="Acyl-CoA dehydrogenase NM domain-like"/>
    <property type="match status" value="1"/>
</dbReference>
<dbReference type="SUPFAM" id="SSF47203">
    <property type="entry name" value="Acyl-CoA dehydrogenase C-terminal domain-like"/>
    <property type="match status" value="1"/>
</dbReference>
<proteinExistence type="inferred from homology"/>
<dbReference type="InterPro" id="IPR013786">
    <property type="entry name" value="AcylCoA_DH/ox_N"/>
</dbReference>
<feature type="domain" description="Acyl-CoA dehydrogenase/oxidase N-terminal" evidence="9">
    <location>
        <begin position="29"/>
        <end position="140"/>
    </location>
</feature>
<gene>
    <name evidence="10" type="ORF">BD410DRAFT_876294</name>
</gene>
<dbReference type="Proteomes" id="UP000294933">
    <property type="component" value="Unassembled WGS sequence"/>
</dbReference>
<evidence type="ECO:0000259" key="9">
    <source>
        <dbReference type="Pfam" id="PF02771"/>
    </source>
</evidence>
<accession>A0A4Y7PWT5</accession>
<comment type="similarity">
    <text evidence="2 6">Belongs to the acyl-CoA dehydrogenase family.</text>
</comment>
<dbReference type="InterPro" id="IPR050741">
    <property type="entry name" value="Acyl-CoA_dehydrogenase"/>
</dbReference>
<dbReference type="GO" id="GO:0003995">
    <property type="term" value="F:acyl-CoA dehydrogenase activity"/>
    <property type="evidence" value="ECO:0007669"/>
    <property type="project" value="InterPro"/>
</dbReference>
<dbReference type="PANTHER" id="PTHR48083">
    <property type="entry name" value="MEDIUM-CHAIN SPECIFIC ACYL-COA DEHYDROGENASE, MITOCHONDRIAL-RELATED"/>
    <property type="match status" value="1"/>
</dbReference>
<dbReference type="InterPro" id="IPR009100">
    <property type="entry name" value="AcylCoA_DH/oxidase_NM_dom_sf"/>
</dbReference>
<dbReference type="Pfam" id="PF00441">
    <property type="entry name" value="Acyl-CoA_dh_1"/>
    <property type="match status" value="1"/>
</dbReference>
<dbReference type="VEuPathDB" id="FungiDB:BD410DRAFT_876294"/>
<dbReference type="GO" id="GO:0050660">
    <property type="term" value="F:flavin adenine dinucleotide binding"/>
    <property type="evidence" value="ECO:0007669"/>
    <property type="project" value="InterPro"/>
</dbReference>
<dbReference type="PANTHER" id="PTHR48083:SF17">
    <property type="entry name" value="ACYL-COA DEHYDROGENASE (AFU_ORTHOLOGUE AFUA_2G16630)-RELATED"/>
    <property type="match status" value="1"/>
</dbReference>
<protein>
    <submittedName>
        <fullName evidence="10">Acyl-CoA dehydrogenase</fullName>
    </submittedName>
</protein>
<comment type="cofactor">
    <cofactor evidence="1 6">
        <name>FAD</name>
        <dbReference type="ChEBI" id="CHEBI:57692"/>
    </cofactor>
</comment>
<keyword evidence="4 6" id="KW-0274">FAD</keyword>
<keyword evidence="3 6" id="KW-0285">Flavoprotein</keyword>
<evidence type="ECO:0000256" key="2">
    <source>
        <dbReference type="ARBA" id="ARBA00009347"/>
    </source>
</evidence>
<dbReference type="InterPro" id="IPR006091">
    <property type="entry name" value="Acyl-CoA_Oxase/DH_mid-dom"/>
</dbReference>
<evidence type="ECO:0000256" key="4">
    <source>
        <dbReference type="ARBA" id="ARBA00022827"/>
    </source>
</evidence>
<reference evidence="10 11" key="1">
    <citation type="submission" date="2018-06" db="EMBL/GenBank/DDBJ databases">
        <title>A transcriptomic atlas of mushroom development highlights an independent origin of complex multicellularity.</title>
        <authorList>
            <consortium name="DOE Joint Genome Institute"/>
            <person name="Krizsan K."/>
            <person name="Almasi E."/>
            <person name="Merenyi Z."/>
            <person name="Sahu N."/>
            <person name="Viragh M."/>
            <person name="Koszo T."/>
            <person name="Mondo S."/>
            <person name="Kiss B."/>
            <person name="Balint B."/>
            <person name="Kues U."/>
            <person name="Barry K."/>
            <person name="Hegedus J.C."/>
            <person name="Henrissat B."/>
            <person name="Johnson J."/>
            <person name="Lipzen A."/>
            <person name="Ohm R."/>
            <person name="Nagy I."/>
            <person name="Pangilinan J."/>
            <person name="Yan J."/>
            <person name="Xiong Y."/>
            <person name="Grigoriev I.V."/>
            <person name="Hibbett D.S."/>
            <person name="Nagy L.G."/>
        </authorList>
    </citation>
    <scope>NUCLEOTIDE SEQUENCE [LARGE SCALE GENOMIC DNA]</scope>
    <source>
        <strain evidence="10 11">SZMC22713</strain>
    </source>
</reference>
<dbReference type="InterPro" id="IPR009075">
    <property type="entry name" value="AcylCo_DH/oxidase_C"/>
</dbReference>
<dbReference type="InterPro" id="IPR036250">
    <property type="entry name" value="AcylCo_DH-like_C"/>
</dbReference>
<dbReference type="STRING" id="50990.A0A4Y7PWT5"/>
<dbReference type="InterPro" id="IPR006089">
    <property type="entry name" value="Acyl-CoA_DH_CS"/>
</dbReference>
<dbReference type="InterPro" id="IPR046373">
    <property type="entry name" value="Acyl-CoA_Oxase/DH_mid-dom_sf"/>
</dbReference>
<organism evidence="10 11">
    <name type="scientific">Rickenella mellea</name>
    <dbReference type="NCBI Taxonomy" id="50990"/>
    <lineage>
        <taxon>Eukaryota</taxon>
        <taxon>Fungi</taxon>
        <taxon>Dikarya</taxon>
        <taxon>Basidiomycota</taxon>
        <taxon>Agaricomycotina</taxon>
        <taxon>Agaricomycetes</taxon>
        <taxon>Hymenochaetales</taxon>
        <taxon>Rickenellaceae</taxon>
        <taxon>Rickenella</taxon>
    </lineage>
</organism>
<dbReference type="InterPro" id="IPR037069">
    <property type="entry name" value="AcylCoA_DH/ox_N_sf"/>
</dbReference>
<dbReference type="AlphaFoldDB" id="A0A4Y7PWT5"/>
<evidence type="ECO:0000259" key="8">
    <source>
        <dbReference type="Pfam" id="PF02770"/>
    </source>
</evidence>
<evidence type="ECO:0000256" key="6">
    <source>
        <dbReference type="RuleBase" id="RU362125"/>
    </source>
</evidence>
<dbReference type="PROSITE" id="PS00072">
    <property type="entry name" value="ACYL_COA_DH_1"/>
    <property type="match status" value="1"/>
</dbReference>
<dbReference type="Pfam" id="PF02770">
    <property type="entry name" value="Acyl-CoA_dh_M"/>
    <property type="match status" value="1"/>
</dbReference>
<dbReference type="EMBL" id="ML170195">
    <property type="protein sequence ID" value="TDL19595.1"/>
    <property type="molecule type" value="Genomic_DNA"/>
</dbReference>
<feature type="domain" description="Acyl-CoA oxidase/dehydrogenase middle" evidence="8">
    <location>
        <begin position="144"/>
        <end position="240"/>
    </location>
</feature>
<evidence type="ECO:0000256" key="3">
    <source>
        <dbReference type="ARBA" id="ARBA00022630"/>
    </source>
</evidence>
<dbReference type="GO" id="GO:0005737">
    <property type="term" value="C:cytoplasm"/>
    <property type="evidence" value="ECO:0007669"/>
    <property type="project" value="TreeGrafter"/>
</dbReference>
<dbReference type="Gene3D" id="1.10.540.10">
    <property type="entry name" value="Acyl-CoA dehydrogenase/oxidase, N-terminal domain"/>
    <property type="match status" value="1"/>
</dbReference>
<dbReference type="Gene3D" id="2.40.110.10">
    <property type="entry name" value="Butyryl-CoA Dehydrogenase, subunit A, domain 2"/>
    <property type="match status" value="1"/>
</dbReference>
<dbReference type="Gene3D" id="1.20.140.10">
    <property type="entry name" value="Butyryl-CoA Dehydrogenase, subunit A, domain 3"/>
    <property type="match status" value="1"/>
</dbReference>
<dbReference type="Pfam" id="PF02771">
    <property type="entry name" value="Acyl-CoA_dh_N"/>
    <property type="match status" value="1"/>
</dbReference>
<evidence type="ECO:0000313" key="10">
    <source>
        <dbReference type="EMBL" id="TDL19595.1"/>
    </source>
</evidence>
<feature type="domain" description="Acyl-CoA dehydrogenase/oxidase C-terminal" evidence="7">
    <location>
        <begin position="252"/>
        <end position="405"/>
    </location>
</feature>
<keyword evidence="5 6" id="KW-0560">Oxidoreductase</keyword>
<evidence type="ECO:0000256" key="5">
    <source>
        <dbReference type="ARBA" id="ARBA00023002"/>
    </source>
</evidence>
<evidence type="ECO:0000313" key="11">
    <source>
        <dbReference type="Proteomes" id="UP000294933"/>
    </source>
</evidence>
<dbReference type="OrthoDB" id="2588832at2759"/>
<evidence type="ECO:0000259" key="7">
    <source>
        <dbReference type="Pfam" id="PF00441"/>
    </source>
</evidence>
<keyword evidence="11" id="KW-1185">Reference proteome</keyword>